<dbReference type="EMBL" id="DRLF01000059">
    <property type="protein sequence ID" value="HEC05507.1"/>
    <property type="molecule type" value="Genomic_DNA"/>
</dbReference>
<organism evidence="1">
    <name type="scientific">Thiolapillus brandeum</name>
    <dbReference type="NCBI Taxonomy" id="1076588"/>
    <lineage>
        <taxon>Bacteria</taxon>
        <taxon>Pseudomonadati</taxon>
        <taxon>Pseudomonadota</taxon>
        <taxon>Gammaproteobacteria</taxon>
        <taxon>Chromatiales</taxon>
        <taxon>Sedimenticolaceae</taxon>
        <taxon>Thiolapillus</taxon>
    </lineage>
</organism>
<accession>A0A831W9H5</accession>
<reference evidence="1" key="1">
    <citation type="journal article" date="2020" name="mSystems">
        <title>Genome- and Community-Level Interaction Insights into Carbon Utilization and Element Cycling Functions of Hydrothermarchaeota in Hydrothermal Sediment.</title>
        <authorList>
            <person name="Zhou Z."/>
            <person name="Liu Y."/>
            <person name="Xu W."/>
            <person name="Pan J."/>
            <person name="Luo Z.H."/>
            <person name="Li M."/>
        </authorList>
    </citation>
    <scope>NUCLEOTIDE SEQUENCE [LARGE SCALE GENOMIC DNA]</scope>
    <source>
        <strain evidence="1">HyVt-458</strain>
    </source>
</reference>
<proteinExistence type="predicted"/>
<sequence length="66" mass="7727">MTQILWLATACEQDRKTALPDEPWSDEAEVLFQDAQILRYEVEQRKQETARLRVQDVEGAPPSLRR</sequence>
<protein>
    <submittedName>
        <fullName evidence="1">Uncharacterized protein</fullName>
    </submittedName>
</protein>
<gene>
    <name evidence="1" type="ORF">ENJ12_01525</name>
</gene>
<evidence type="ECO:0000313" key="1">
    <source>
        <dbReference type="EMBL" id="HEC05507.1"/>
    </source>
</evidence>
<name>A0A831W9H5_9GAMM</name>
<comment type="caution">
    <text evidence="1">The sequence shown here is derived from an EMBL/GenBank/DDBJ whole genome shotgun (WGS) entry which is preliminary data.</text>
</comment>
<dbReference type="AlphaFoldDB" id="A0A831W9H5"/>
<dbReference type="Proteomes" id="UP000886339">
    <property type="component" value="Unassembled WGS sequence"/>
</dbReference>